<feature type="domain" description="Histidine kinase" evidence="7">
    <location>
        <begin position="7"/>
        <end position="232"/>
    </location>
</feature>
<dbReference type="PANTHER" id="PTHR43711:SF26">
    <property type="entry name" value="SENSOR HISTIDINE KINASE RCSC"/>
    <property type="match status" value="1"/>
</dbReference>
<dbReference type="PROSITE" id="PS50109">
    <property type="entry name" value="HIS_KIN"/>
    <property type="match status" value="1"/>
</dbReference>
<dbReference type="eggNOG" id="COG2205">
    <property type="taxonomic scope" value="Bacteria"/>
</dbReference>
<sequence>MVSLLSTLGHDLRTPLNSIIGYSELLQEELRDAGHEDWVDDLEQVRASGRVLLDLINRLVDLAKVEVGRIALAPVPLSFAAVTAEVAAAVAPALAARGQRLELWCPADAGSAVLDPARLAQCLSCMVQSVAELSGPGVVDLRVTPPEGSTGARFAIQMLAQPEGAAEPGSIPSVPAHPSAQSAQNAPSWSGARLHAGAQVGLLLARELCELLGGEFQVQAGATIVLRLPGSPPRALHEEGAAPGSAVIEPEPPPVVATGG</sequence>
<dbReference type="InterPro" id="IPR036890">
    <property type="entry name" value="HATPase_C_sf"/>
</dbReference>
<gene>
    <name evidence="8" type="ORF">CAP_8785</name>
</gene>
<dbReference type="CDD" id="cd00082">
    <property type="entry name" value="HisKA"/>
    <property type="match status" value="1"/>
</dbReference>
<dbReference type="AlphaFoldDB" id="A0A017SVJ1"/>
<organism evidence="8 9">
    <name type="scientific">Chondromyces apiculatus DSM 436</name>
    <dbReference type="NCBI Taxonomy" id="1192034"/>
    <lineage>
        <taxon>Bacteria</taxon>
        <taxon>Pseudomonadati</taxon>
        <taxon>Myxococcota</taxon>
        <taxon>Polyangia</taxon>
        <taxon>Polyangiales</taxon>
        <taxon>Polyangiaceae</taxon>
        <taxon>Chondromyces</taxon>
    </lineage>
</organism>
<comment type="caution">
    <text evidence="8">The sequence shown here is derived from an EMBL/GenBank/DDBJ whole genome shotgun (WGS) entry which is preliminary data.</text>
</comment>
<protein>
    <recommendedName>
        <fullName evidence="2">histidine kinase</fullName>
        <ecNumber evidence="2">2.7.13.3</ecNumber>
    </recommendedName>
</protein>
<dbReference type="InterPro" id="IPR003661">
    <property type="entry name" value="HisK_dim/P_dom"/>
</dbReference>
<dbReference type="PANTHER" id="PTHR43711">
    <property type="entry name" value="TWO-COMPONENT HISTIDINE KINASE"/>
    <property type="match status" value="1"/>
</dbReference>
<dbReference type="GO" id="GO:0000155">
    <property type="term" value="F:phosphorelay sensor kinase activity"/>
    <property type="evidence" value="ECO:0007669"/>
    <property type="project" value="InterPro"/>
</dbReference>
<keyword evidence="4 8" id="KW-0418">Kinase</keyword>
<evidence type="ECO:0000256" key="3">
    <source>
        <dbReference type="ARBA" id="ARBA00022679"/>
    </source>
</evidence>
<keyword evidence="9" id="KW-1185">Reference proteome</keyword>
<dbReference type="InterPro" id="IPR036097">
    <property type="entry name" value="HisK_dim/P_sf"/>
</dbReference>
<feature type="compositionally biased region" description="Pro residues" evidence="6">
    <location>
        <begin position="250"/>
        <end position="260"/>
    </location>
</feature>
<evidence type="ECO:0000256" key="6">
    <source>
        <dbReference type="SAM" id="MobiDB-lite"/>
    </source>
</evidence>
<comment type="catalytic activity">
    <reaction evidence="1">
        <text>ATP + protein L-histidine = ADP + protein N-phospho-L-histidine.</text>
        <dbReference type="EC" id="2.7.13.3"/>
    </reaction>
</comment>
<evidence type="ECO:0000259" key="7">
    <source>
        <dbReference type="PROSITE" id="PS50109"/>
    </source>
</evidence>
<feature type="region of interest" description="Disordered" evidence="6">
    <location>
        <begin position="235"/>
        <end position="260"/>
    </location>
</feature>
<keyword evidence="5" id="KW-0902">Two-component regulatory system</keyword>
<evidence type="ECO:0000256" key="2">
    <source>
        <dbReference type="ARBA" id="ARBA00012438"/>
    </source>
</evidence>
<dbReference type="EMBL" id="ASRX01000092">
    <property type="protein sequence ID" value="EYF00998.1"/>
    <property type="molecule type" value="Genomic_DNA"/>
</dbReference>
<evidence type="ECO:0000313" key="8">
    <source>
        <dbReference type="EMBL" id="EYF00998.1"/>
    </source>
</evidence>
<proteinExistence type="predicted"/>
<evidence type="ECO:0000256" key="4">
    <source>
        <dbReference type="ARBA" id="ARBA00022777"/>
    </source>
</evidence>
<dbReference type="STRING" id="1192034.CAP_8785"/>
<dbReference type="InterPro" id="IPR050736">
    <property type="entry name" value="Sensor_HK_Regulatory"/>
</dbReference>
<evidence type="ECO:0000256" key="5">
    <source>
        <dbReference type="ARBA" id="ARBA00023012"/>
    </source>
</evidence>
<dbReference type="Pfam" id="PF00512">
    <property type="entry name" value="HisKA"/>
    <property type="match status" value="1"/>
</dbReference>
<feature type="compositionally biased region" description="Polar residues" evidence="6">
    <location>
        <begin position="179"/>
        <end position="188"/>
    </location>
</feature>
<evidence type="ECO:0000256" key="1">
    <source>
        <dbReference type="ARBA" id="ARBA00000085"/>
    </source>
</evidence>
<name>A0A017SVJ1_9BACT</name>
<evidence type="ECO:0000313" key="9">
    <source>
        <dbReference type="Proteomes" id="UP000019678"/>
    </source>
</evidence>
<feature type="region of interest" description="Disordered" evidence="6">
    <location>
        <begin position="165"/>
        <end position="188"/>
    </location>
</feature>
<dbReference type="SUPFAM" id="SSF55874">
    <property type="entry name" value="ATPase domain of HSP90 chaperone/DNA topoisomerase II/histidine kinase"/>
    <property type="match status" value="1"/>
</dbReference>
<dbReference type="SMART" id="SM00388">
    <property type="entry name" value="HisKA"/>
    <property type="match status" value="1"/>
</dbReference>
<dbReference type="EC" id="2.7.13.3" evidence="2"/>
<keyword evidence="3" id="KW-0808">Transferase</keyword>
<dbReference type="InterPro" id="IPR005467">
    <property type="entry name" value="His_kinase_dom"/>
</dbReference>
<dbReference type="Proteomes" id="UP000019678">
    <property type="component" value="Unassembled WGS sequence"/>
</dbReference>
<reference evidence="8 9" key="1">
    <citation type="submission" date="2013-05" db="EMBL/GenBank/DDBJ databases">
        <title>Genome assembly of Chondromyces apiculatus DSM 436.</title>
        <authorList>
            <person name="Sharma G."/>
            <person name="Khatri I."/>
            <person name="Kaur C."/>
            <person name="Mayilraj S."/>
            <person name="Subramanian S."/>
        </authorList>
    </citation>
    <scope>NUCLEOTIDE SEQUENCE [LARGE SCALE GENOMIC DNA]</scope>
    <source>
        <strain evidence="8 9">DSM 436</strain>
    </source>
</reference>
<dbReference type="Gene3D" id="1.10.287.130">
    <property type="match status" value="1"/>
</dbReference>
<accession>A0A017SVJ1</accession>
<dbReference type="SUPFAM" id="SSF47384">
    <property type="entry name" value="Homodimeric domain of signal transducing histidine kinase"/>
    <property type="match status" value="1"/>
</dbReference>